<dbReference type="OrthoDB" id="2164794at2"/>
<comment type="caution">
    <text evidence="2">The sequence shown here is derived from an EMBL/GenBank/DDBJ whole genome shotgun (WGS) entry which is preliminary data.</text>
</comment>
<dbReference type="EMBL" id="SWBM01000001">
    <property type="protein sequence ID" value="TKC18240.1"/>
    <property type="molecule type" value="Genomic_DNA"/>
</dbReference>
<sequence length="309" mass="35955">MKGCDYLILKPRSESSELLILRALSPRKNFTEKERQYYLGLEKGYEGELKFDKLMETHLNEIPFLNDLLLEQNNSLFQIDSLGCSKDGLYLFDIKNFEGDFIVDGETWKTTNGTELKNPIHQSTRCETLFRKYLLERKFNLPIKSYLIFINPHFTLYNAPINPSIILPTQLDKFIEKLQMDISNPGTKYTKLVERILSDHRSGYPNPNLPKYEYGELKKGVFCSECRSNMLSDLDRTGKVFCGGCRNVESLESAVLRSIWDFQLLFPEKKVTTVEIFKWCNGIVGYRTILRILIKNFKREGNGKATFYL</sequence>
<keyword evidence="3" id="KW-1185">Reference proteome</keyword>
<gene>
    <name evidence="2" type="ORF">FA727_01400</name>
</gene>
<evidence type="ECO:0000313" key="3">
    <source>
        <dbReference type="Proteomes" id="UP000307756"/>
    </source>
</evidence>
<dbReference type="Proteomes" id="UP000307756">
    <property type="component" value="Unassembled WGS sequence"/>
</dbReference>
<protein>
    <submittedName>
        <fullName evidence="2">NERD domain-containing protein</fullName>
    </submittedName>
</protein>
<name>A0A4V5P1Z0_9BACI</name>
<dbReference type="RefSeq" id="WP_136828955.1">
    <property type="nucleotide sequence ID" value="NZ_SWBM01000001.1"/>
</dbReference>
<dbReference type="AlphaFoldDB" id="A0A4V5P1Z0"/>
<dbReference type="PROSITE" id="PS50965">
    <property type="entry name" value="NERD"/>
    <property type="match status" value="1"/>
</dbReference>
<reference evidence="2 3" key="1">
    <citation type="journal article" date="2011" name="J. Microbiol.">
        <title>Bacillus kyonggiensis sp. nov., isolated from soil of a lettuce field.</title>
        <authorList>
            <person name="Dong K."/>
            <person name="Lee S."/>
        </authorList>
    </citation>
    <scope>NUCLEOTIDE SEQUENCE [LARGE SCALE GENOMIC DNA]</scope>
    <source>
        <strain evidence="2 3">NB22</strain>
    </source>
</reference>
<feature type="domain" description="NERD" evidence="1">
    <location>
        <begin position="43"/>
        <end position="153"/>
    </location>
</feature>
<organism evidence="2 3">
    <name type="scientific">Robertmurraya kyonggiensis</name>
    <dbReference type="NCBI Taxonomy" id="1037680"/>
    <lineage>
        <taxon>Bacteria</taxon>
        <taxon>Bacillati</taxon>
        <taxon>Bacillota</taxon>
        <taxon>Bacilli</taxon>
        <taxon>Bacillales</taxon>
        <taxon>Bacillaceae</taxon>
        <taxon>Robertmurraya</taxon>
    </lineage>
</organism>
<proteinExistence type="predicted"/>
<dbReference type="InterPro" id="IPR011528">
    <property type="entry name" value="NERD"/>
</dbReference>
<accession>A0A4V5P1Z0</accession>
<evidence type="ECO:0000313" key="2">
    <source>
        <dbReference type="EMBL" id="TKC18240.1"/>
    </source>
</evidence>
<evidence type="ECO:0000259" key="1">
    <source>
        <dbReference type="PROSITE" id="PS50965"/>
    </source>
</evidence>
<dbReference type="Pfam" id="PF08378">
    <property type="entry name" value="NERD"/>
    <property type="match status" value="1"/>
</dbReference>